<feature type="domain" description="Acyl-CoA oxidase/dehydrogenase middle" evidence="7">
    <location>
        <begin position="126"/>
        <end position="220"/>
    </location>
</feature>
<dbReference type="RefSeq" id="WP_181410651.1">
    <property type="nucleotide sequence ID" value="NZ_BAAAOR010000014.1"/>
</dbReference>
<dbReference type="PIRSF" id="PIRSF016578">
    <property type="entry name" value="HsaA"/>
    <property type="match status" value="1"/>
</dbReference>
<evidence type="ECO:0000259" key="7">
    <source>
        <dbReference type="Pfam" id="PF02770"/>
    </source>
</evidence>
<dbReference type="Proteomes" id="UP001500842">
    <property type="component" value="Unassembled WGS sequence"/>
</dbReference>
<evidence type="ECO:0000256" key="5">
    <source>
        <dbReference type="RuleBase" id="RU362125"/>
    </source>
</evidence>
<dbReference type="InterPro" id="IPR036250">
    <property type="entry name" value="AcylCo_DH-like_C"/>
</dbReference>
<feature type="domain" description="Acyl-CoA dehydrogenase/oxidase N-terminal" evidence="8">
    <location>
        <begin position="9"/>
        <end position="120"/>
    </location>
</feature>
<comment type="similarity">
    <text evidence="2 5">Belongs to the acyl-CoA dehydrogenase family.</text>
</comment>
<proteinExistence type="inferred from homology"/>
<dbReference type="SUPFAM" id="SSF47203">
    <property type="entry name" value="Acyl-CoA dehydrogenase C-terminal domain-like"/>
    <property type="match status" value="1"/>
</dbReference>
<dbReference type="InterPro" id="IPR006091">
    <property type="entry name" value="Acyl-CoA_Oxase/DH_mid-dom"/>
</dbReference>
<keyword evidence="3 5" id="KW-0285">Flavoprotein</keyword>
<dbReference type="Gene3D" id="2.40.110.10">
    <property type="entry name" value="Butyryl-CoA Dehydrogenase, subunit A, domain 2"/>
    <property type="match status" value="1"/>
</dbReference>
<comment type="cofactor">
    <cofactor evidence="1 5">
        <name>FAD</name>
        <dbReference type="ChEBI" id="CHEBI:57692"/>
    </cofactor>
</comment>
<dbReference type="InterPro" id="IPR046373">
    <property type="entry name" value="Acyl-CoA_Oxase/DH_mid-dom_sf"/>
</dbReference>
<evidence type="ECO:0000256" key="3">
    <source>
        <dbReference type="ARBA" id="ARBA00022630"/>
    </source>
</evidence>
<feature type="domain" description="Acyl-CoA dehydrogenase/oxidase C-terminal" evidence="6">
    <location>
        <begin position="234"/>
        <end position="383"/>
    </location>
</feature>
<evidence type="ECO:0000256" key="2">
    <source>
        <dbReference type="ARBA" id="ARBA00009347"/>
    </source>
</evidence>
<protein>
    <submittedName>
        <fullName evidence="9">Acyl-CoA dehydrogenase family protein</fullName>
    </submittedName>
</protein>
<accession>A0ABN2ACZ0</accession>
<keyword evidence="10" id="KW-1185">Reference proteome</keyword>
<dbReference type="InterPro" id="IPR009075">
    <property type="entry name" value="AcylCo_DH/oxidase_C"/>
</dbReference>
<dbReference type="Pfam" id="PF00441">
    <property type="entry name" value="Acyl-CoA_dh_1"/>
    <property type="match status" value="1"/>
</dbReference>
<dbReference type="InterPro" id="IPR013786">
    <property type="entry name" value="AcylCoA_DH/ox_N"/>
</dbReference>
<gene>
    <name evidence="9" type="ORF">GCM10009788_20000</name>
</gene>
<organism evidence="9 10">
    <name type="scientific">Nocardioides humi</name>
    <dbReference type="NCBI Taxonomy" id="449461"/>
    <lineage>
        <taxon>Bacteria</taxon>
        <taxon>Bacillati</taxon>
        <taxon>Actinomycetota</taxon>
        <taxon>Actinomycetes</taxon>
        <taxon>Propionibacteriales</taxon>
        <taxon>Nocardioidaceae</taxon>
        <taxon>Nocardioides</taxon>
    </lineage>
</organism>
<keyword evidence="4 5" id="KW-0274">FAD</keyword>
<evidence type="ECO:0000256" key="1">
    <source>
        <dbReference type="ARBA" id="ARBA00001974"/>
    </source>
</evidence>
<comment type="caution">
    <text evidence="9">The sequence shown here is derived from an EMBL/GenBank/DDBJ whole genome shotgun (WGS) entry which is preliminary data.</text>
</comment>
<sequence length="387" mass="41032">MLTADPLLTTEQRDIAAALDELCDRMLTADYLTRADREARYPSEVMAALAEAGWAGACVPVDCGGSGASPAELVVVLETLARRSLTVGQAFFSMWLLGSEAIDRLGTAEQRADWLPRIARSGANVAFALTEPGSGSDAAALITRATRDRDDFVLEGQKVFITGAAIADTIITAVRTSSGEGGKQSGITTVMVDPTAPGVEIRKLDKMGIRGLDLCEVFLQGARVPASAVLGEADRGWQGLTPGLALERMYLAALCVGALRGLVEECSAHALTRTSFGRPLASHQLVADKLVEMRVALDTARATVKQVVALVEADHPTAVAAASVAKLHASRAYVSACREAVQVFGGYGFTDEYPVSRHYRDCKYLEIGGGSSEIQKIVIGRSMGFRL</sequence>
<dbReference type="SUPFAM" id="SSF56645">
    <property type="entry name" value="Acyl-CoA dehydrogenase NM domain-like"/>
    <property type="match status" value="1"/>
</dbReference>
<reference evidence="9 10" key="1">
    <citation type="journal article" date="2019" name="Int. J. Syst. Evol. Microbiol.">
        <title>The Global Catalogue of Microorganisms (GCM) 10K type strain sequencing project: providing services to taxonomists for standard genome sequencing and annotation.</title>
        <authorList>
            <consortium name="The Broad Institute Genomics Platform"/>
            <consortium name="The Broad Institute Genome Sequencing Center for Infectious Disease"/>
            <person name="Wu L."/>
            <person name="Ma J."/>
        </authorList>
    </citation>
    <scope>NUCLEOTIDE SEQUENCE [LARGE SCALE GENOMIC DNA]</scope>
    <source>
        <strain evidence="9 10">JCM 14942</strain>
    </source>
</reference>
<evidence type="ECO:0000313" key="10">
    <source>
        <dbReference type="Proteomes" id="UP001500842"/>
    </source>
</evidence>
<keyword evidence="5" id="KW-0560">Oxidoreductase</keyword>
<dbReference type="Gene3D" id="1.20.140.10">
    <property type="entry name" value="Butyryl-CoA Dehydrogenase, subunit A, domain 3"/>
    <property type="match status" value="1"/>
</dbReference>
<dbReference type="InterPro" id="IPR009100">
    <property type="entry name" value="AcylCoA_DH/oxidase_NM_dom_sf"/>
</dbReference>
<dbReference type="Pfam" id="PF02770">
    <property type="entry name" value="Acyl-CoA_dh_M"/>
    <property type="match status" value="1"/>
</dbReference>
<dbReference type="PROSITE" id="PS00073">
    <property type="entry name" value="ACYL_COA_DH_2"/>
    <property type="match status" value="1"/>
</dbReference>
<evidence type="ECO:0000259" key="8">
    <source>
        <dbReference type="Pfam" id="PF02771"/>
    </source>
</evidence>
<dbReference type="PANTHER" id="PTHR43884">
    <property type="entry name" value="ACYL-COA DEHYDROGENASE"/>
    <property type="match status" value="1"/>
</dbReference>
<dbReference type="InterPro" id="IPR037069">
    <property type="entry name" value="AcylCoA_DH/ox_N_sf"/>
</dbReference>
<dbReference type="PANTHER" id="PTHR43884:SF12">
    <property type="entry name" value="ISOVALERYL-COA DEHYDROGENASE, MITOCHONDRIAL-RELATED"/>
    <property type="match status" value="1"/>
</dbReference>
<evidence type="ECO:0000256" key="4">
    <source>
        <dbReference type="ARBA" id="ARBA00022827"/>
    </source>
</evidence>
<dbReference type="InterPro" id="IPR006089">
    <property type="entry name" value="Acyl-CoA_DH_CS"/>
</dbReference>
<evidence type="ECO:0000259" key="6">
    <source>
        <dbReference type="Pfam" id="PF00441"/>
    </source>
</evidence>
<dbReference type="Pfam" id="PF02771">
    <property type="entry name" value="Acyl-CoA_dh_N"/>
    <property type="match status" value="1"/>
</dbReference>
<dbReference type="Gene3D" id="1.10.540.10">
    <property type="entry name" value="Acyl-CoA dehydrogenase/oxidase, N-terminal domain"/>
    <property type="match status" value="1"/>
</dbReference>
<dbReference type="PROSITE" id="PS00072">
    <property type="entry name" value="ACYL_COA_DH_1"/>
    <property type="match status" value="1"/>
</dbReference>
<dbReference type="EMBL" id="BAAAOR010000014">
    <property type="protein sequence ID" value="GAA1515678.1"/>
    <property type="molecule type" value="Genomic_DNA"/>
</dbReference>
<name>A0ABN2ACZ0_9ACTN</name>
<evidence type="ECO:0000313" key="9">
    <source>
        <dbReference type="EMBL" id="GAA1515678.1"/>
    </source>
</evidence>